<keyword evidence="9" id="KW-1185">Reference proteome</keyword>
<dbReference type="CDD" id="cd08411">
    <property type="entry name" value="PBP2_OxyR"/>
    <property type="match status" value="1"/>
</dbReference>
<dbReference type="PANTHER" id="PTHR30346">
    <property type="entry name" value="TRANSCRIPTIONAL DUAL REGULATOR HCAR-RELATED"/>
    <property type="match status" value="1"/>
</dbReference>
<dbReference type="Proteomes" id="UP000243342">
    <property type="component" value="Unassembled WGS sequence"/>
</dbReference>
<evidence type="ECO:0000256" key="1">
    <source>
        <dbReference type="ARBA" id="ARBA00009437"/>
    </source>
</evidence>
<dbReference type="SUPFAM" id="SSF53850">
    <property type="entry name" value="Periplasmic binding protein-like II"/>
    <property type="match status" value="1"/>
</dbReference>
<dbReference type="RefSeq" id="WP_071656866.1">
    <property type="nucleotide sequence ID" value="NZ_MLCF01000062.1"/>
</dbReference>
<dbReference type="PANTHER" id="PTHR30346:SF26">
    <property type="entry name" value="HYDROGEN PEROXIDE-INDUCIBLE GENES ACTIVATOR"/>
    <property type="match status" value="1"/>
</dbReference>
<evidence type="ECO:0000256" key="3">
    <source>
        <dbReference type="ARBA" id="ARBA00023125"/>
    </source>
</evidence>
<dbReference type="Gene3D" id="1.10.10.10">
    <property type="entry name" value="Winged helix-like DNA-binding domain superfamily/Winged helix DNA-binding domain"/>
    <property type="match status" value="1"/>
</dbReference>
<reference evidence="8 9" key="1">
    <citation type="submission" date="2016-10" db="EMBL/GenBank/DDBJ databases">
        <title>Genome sequence of Streptomyces gilvigriseus MUSC 26.</title>
        <authorList>
            <person name="Lee L.-H."/>
            <person name="Ser H.-L."/>
        </authorList>
    </citation>
    <scope>NUCLEOTIDE SEQUENCE [LARGE SCALE GENOMIC DNA]</scope>
    <source>
        <strain evidence="8 9">MUSC 26</strain>
    </source>
</reference>
<evidence type="ECO:0000259" key="7">
    <source>
        <dbReference type="PROSITE" id="PS50931"/>
    </source>
</evidence>
<gene>
    <name evidence="8" type="ORF">BIV57_12435</name>
</gene>
<dbReference type="GO" id="GO:0003677">
    <property type="term" value="F:DNA binding"/>
    <property type="evidence" value="ECO:0007669"/>
    <property type="project" value="UniProtKB-KW"/>
</dbReference>
<keyword evidence="2" id="KW-0805">Transcription regulation</keyword>
<dbReference type="PRINTS" id="PR00039">
    <property type="entry name" value="HTHLYSR"/>
</dbReference>
<dbReference type="GO" id="GO:0032993">
    <property type="term" value="C:protein-DNA complex"/>
    <property type="evidence" value="ECO:0007669"/>
    <property type="project" value="TreeGrafter"/>
</dbReference>
<evidence type="ECO:0000256" key="2">
    <source>
        <dbReference type="ARBA" id="ARBA00023015"/>
    </source>
</evidence>
<proteinExistence type="inferred from homology"/>
<comment type="similarity">
    <text evidence="1">Belongs to the LysR transcriptional regulatory family.</text>
</comment>
<dbReference type="EMBL" id="MLCF01000062">
    <property type="protein sequence ID" value="OIV37132.1"/>
    <property type="molecule type" value="Genomic_DNA"/>
</dbReference>
<keyword evidence="3 8" id="KW-0238">DNA-binding</keyword>
<dbReference type="STRING" id="1428644.BIV57_12435"/>
<evidence type="ECO:0000313" key="8">
    <source>
        <dbReference type="EMBL" id="OIV37132.1"/>
    </source>
</evidence>
<dbReference type="InterPro" id="IPR036390">
    <property type="entry name" value="WH_DNA-bd_sf"/>
</dbReference>
<dbReference type="Pfam" id="PF03466">
    <property type="entry name" value="LysR_substrate"/>
    <property type="match status" value="1"/>
</dbReference>
<evidence type="ECO:0000256" key="5">
    <source>
        <dbReference type="ARBA" id="ARBA00023163"/>
    </source>
</evidence>
<accession>A0A1J7C6G4</accession>
<dbReference type="FunFam" id="1.10.10.10:FF:000001">
    <property type="entry name" value="LysR family transcriptional regulator"/>
    <property type="match status" value="1"/>
</dbReference>
<dbReference type="GO" id="GO:0003700">
    <property type="term" value="F:DNA-binding transcription factor activity"/>
    <property type="evidence" value="ECO:0007669"/>
    <property type="project" value="InterPro"/>
</dbReference>
<dbReference type="InterPro" id="IPR036388">
    <property type="entry name" value="WH-like_DNA-bd_sf"/>
</dbReference>
<evidence type="ECO:0000256" key="6">
    <source>
        <dbReference type="ARBA" id="ARBA00040885"/>
    </source>
</evidence>
<dbReference type="SUPFAM" id="SSF46785">
    <property type="entry name" value="Winged helix' DNA-binding domain"/>
    <property type="match status" value="1"/>
</dbReference>
<evidence type="ECO:0000313" key="9">
    <source>
        <dbReference type="Proteomes" id="UP000243342"/>
    </source>
</evidence>
<dbReference type="PROSITE" id="PS50931">
    <property type="entry name" value="HTH_LYSR"/>
    <property type="match status" value="1"/>
</dbReference>
<dbReference type="Pfam" id="PF00126">
    <property type="entry name" value="HTH_1"/>
    <property type="match status" value="1"/>
</dbReference>
<dbReference type="OrthoDB" id="9775392at2"/>
<keyword evidence="5" id="KW-0804">Transcription</keyword>
<protein>
    <recommendedName>
        <fullName evidence="6">Probable hydrogen peroxide-inducible genes activator</fullName>
    </recommendedName>
</protein>
<evidence type="ECO:0000256" key="4">
    <source>
        <dbReference type="ARBA" id="ARBA00023159"/>
    </source>
</evidence>
<dbReference type="AlphaFoldDB" id="A0A1J7C6G4"/>
<keyword evidence="4" id="KW-0010">Activator</keyword>
<comment type="caution">
    <text evidence="8">The sequence shown here is derived from an EMBL/GenBank/DDBJ whole genome shotgun (WGS) entry which is preliminary data.</text>
</comment>
<feature type="domain" description="HTH lysR-type" evidence="7">
    <location>
        <begin position="10"/>
        <end position="67"/>
    </location>
</feature>
<dbReference type="InterPro" id="IPR000847">
    <property type="entry name" value="LysR_HTH_N"/>
</dbReference>
<dbReference type="InterPro" id="IPR005119">
    <property type="entry name" value="LysR_subst-bd"/>
</dbReference>
<sequence>MSGGERRGAPTVVQLRAFLGIAEHLHFRDAAAGLGMSQPALSGAIAALEENLGTRLVERTTRRVLLTPDGERLVGRARRVVDAMDDLVAAAREPFTGPLRLGVIPTVAPYTLPAALRVLRREHPGLELFVHEEQTAQALDGLGDGRLDLLLLALPAARAGMVELPLFEEDFVLLVPEAHALAGRRTVRAEEVPEEELLLLDEGHCLRDQALEVCRGRAAATRAAGLPTLVQLVAAGLGVTLLPRTSVEVETGKGTGLRTVEFAGPRPSRTIGLVLRQGTPRSQEFHTLAQSIRTALPTLPVRPTP</sequence>
<organism evidence="8 9">
    <name type="scientific">Mangrovactinospora gilvigrisea</name>
    <dbReference type="NCBI Taxonomy" id="1428644"/>
    <lineage>
        <taxon>Bacteria</taxon>
        <taxon>Bacillati</taxon>
        <taxon>Actinomycetota</taxon>
        <taxon>Actinomycetes</taxon>
        <taxon>Kitasatosporales</taxon>
        <taxon>Streptomycetaceae</taxon>
        <taxon>Mangrovactinospora</taxon>
    </lineage>
</organism>
<dbReference type="Gene3D" id="3.40.190.10">
    <property type="entry name" value="Periplasmic binding protein-like II"/>
    <property type="match status" value="2"/>
</dbReference>
<name>A0A1J7C6G4_9ACTN</name>